<protein>
    <recommendedName>
        <fullName evidence="2">PE domain-containing protein</fullName>
    </recommendedName>
</protein>
<organism evidence="3 4">
    <name type="scientific">Mycobacterium asiaticum</name>
    <dbReference type="NCBI Taxonomy" id="1790"/>
    <lineage>
        <taxon>Bacteria</taxon>
        <taxon>Bacillati</taxon>
        <taxon>Actinomycetota</taxon>
        <taxon>Actinomycetes</taxon>
        <taxon>Mycobacteriales</taxon>
        <taxon>Mycobacteriaceae</taxon>
        <taxon>Mycobacterium</taxon>
    </lineage>
</organism>
<dbReference type="InterPro" id="IPR038332">
    <property type="entry name" value="PPE_sf"/>
</dbReference>
<sequence length="193" mass="20119">MSYLIAAPEYLVSVAAELLGIGSSLDVANLAAALPISEVMAAGADEVSTAVAALFAGQAQQYRAVTLQAEAFHQQFVRSLTAGADSYAAAEALNVGPLQPVLDLINAPTQTLLGRPLVGNGADATTPGGPGGPGGLLYGSGGKGAPGGTLQADRQRRQRRGRWVRQRESREGWSRRCRRLALRRAGRCRLATP</sequence>
<dbReference type="Gene3D" id="1.10.287.850">
    <property type="entry name" value="HP0062-like domain"/>
    <property type="match status" value="1"/>
</dbReference>
<accession>A0A1A3NJH2</accession>
<feature type="domain" description="PE" evidence="2">
    <location>
        <begin position="4"/>
        <end position="94"/>
    </location>
</feature>
<gene>
    <name evidence="3" type="ORF">A5635_23655</name>
</gene>
<feature type="region of interest" description="Disordered" evidence="1">
    <location>
        <begin position="118"/>
        <end position="168"/>
    </location>
</feature>
<dbReference type="Pfam" id="PF00934">
    <property type="entry name" value="PE"/>
    <property type="match status" value="1"/>
</dbReference>
<dbReference type="SUPFAM" id="SSF140459">
    <property type="entry name" value="PE/PPE dimer-like"/>
    <property type="match status" value="1"/>
</dbReference>
<name>A0A1A3NJH2_MYCAS</name>
<dbReference type="Proteomes" id="UP000093819">
    <property type="component" value="Unassembled WGS sequence"/>
</dbReference>
<dbReference type="EMBL" id="LZLR01000115">
    <property type="protein sequence ID" value="OBK21199.1"/>
    <property type="molecule type" value="Genomic_DNA"/>
</dbReference>
<evidence type="ECO:0000313" key="4">
    <source>
        <dbReference type="Proteomes" id="UP000093819"/>
    </source>
</evidence>
<dbReference type="RefSeq" id="WP_065035933.1">
    <property type="nucleotide sequence ID" value="NZ_LZLR01000115.1"/>
</dbReference>
<feature type="compositionally biased region" description="Gly residues" evidence="1">
    <location>
        <begin position="128"/>
        <end position="147"/>
    </location>
</feature>
<dbReference type="AlphaFoldDB" id="A0A1A3NJH2"/>
<proteinExistence type="predicted"/>
<evidence type="ECO:0000256" key="1">
    <source>
        <dbReference type="SAM" id="MobiDB-lite"/>
    </source>
</evidence>
<evidence type="ECO:0000259" key="2">
    <source>
        <dbReference type="Pfam" id="PF00934"/>
    </source>
</evidence>
<dbReference type="OrthoDB" id="4737262at2"/>
<comment type="caution">
    <text evidence="3">The sequence shown here is derived from an EMBL/GenBank/DDBJ whole genome shotgun (WGS) entry which is preliminary data.</text>
</comment>
<reference evidence="3 4" key="1">
    <citation type="submission" date="2016-06" db="EMBL/GenBank/DDBJ databases">
        <authorList>
            <person name="Kjaerup R.B."/>
            <person name="Dalgaard T.S."/>
            <person name="Juul-Madsen H.R."/>
        </authorList>
    </citation>
    <scope>NUCLEOTIDE SEQUENCE [LARGE SCALE GENOMIC DNA]</scope>
    <source>
        <strain evidence="3 4">1245335.1</strain>
    </source>
</reference>
<evidence type="ECO:0000313" key="3">
    <source>
        <dbReference type="EMBL" id="OBK21199.1"/>
    </source>
</evidence>
<dbReference type="InterPro" id="IPR000084">
    <property type="entry name" value="PE-PGRS_N"/>
</dbReference>